<proteinExistence type="predicted"/>
<organism evidence="2 3">
    <name type="scientific">Hyaloscypha bicolor E</name>
    <dbReference type="NCBI Taxonomy" id="1095630"/>
    <lineage>
        <taxon>Eukaryota</taxon>
        <taxon>Fungi</taxon>
        <taxon>Dikarya</taxon>
        <taxon>Ascomycota</taxon>
        <taxon>Pezizomycotina</taxon>
        <taxon>Leotiomycetes</taxon>
        <taxon>Helotiales</taxon>
        <taxon>Hyaloscyphaceae</taxon>
        <taxon>Hyaloscypha</taxon>
        <taxon>Hyaloscypha bicolor</taxon>
    </lineage>
</organism>
<evidence type="ECO:0000313" key="2">
    <source>
        <dbReference type="EMBL" id="PMD57186.1"/>
    </source>
</evidence>
<evidence type="ECO:0000256" key="1">
    <source>
        <dbReference type="SAM" id="MobiDB-lite"/>
    </source>
</evidence>
<dbReference type="GeneID" id="36595163"/>
<reference evidence="2 3" key="1">
    <citation type="submission" date="2016-04" db="EMBL/GenBank/DDBJ databases">
        <title>A degradative enzymes factory behind the ericoid mycorrhizal symbiosis.</title>
        <authorList>
            <consortium name="DOE Joint Genome Institute"/>
            <person name="Martino E."/>
            <person name="Morin E."/>
            <person name="Grelet G."/>
            <person name="Kuo A."/>
            <person name="Kohler A."/>
            <person name="Daghino S."/>
            <person name="Barry K."/>
            <person name="Choi C."/>
            <person name="Cichocki N."/>
            <person name="Clum A."/>
            <person name="Copeland A."/>
            <person name="Hainaut M."/>
            <person name="Haridas S."/>
            <person name="Labutti K."/>
            <person name="Lindquist E."/>
            <person name="Lipzen A."/>
            <person name="Khouja H.-R."/>
            <person name="Murat C."/>
            <person name="Ohm R."/>
            <person name="Olson A."/>
            <person name="Spatafora J."/>
            <person name="Veneault-Fourrey C."/>
            <person name="Henrissat B."/>
            <person name="Grigoriev I."/>
            <person name="Martin F."/>
            <person name="Perotto S."/>
        </authorList>
    </citation>
    <scope>NUCLEOTIDE SEQUENCE [LARGE SCALE GENOMIC DNA]</scope>
    <source>
        <strain evidence="2 3">E</strain>
    </source>
</reference>
<dbReference type="EMBL" id="KZ613847">
    <property type="protein sequence ID" value="PMD57186.1"/>
    <property type="molecule type" value="Genomic_DNA"/>
</dbReference>
<accession>A0A2J6T2E2</accession>
<feature type="region of interest" description="Disordered" evidence="1">
    <location>
        <begin position="41"/>
        <end position="122"/>
    </location>
</feature>
<feature type="compositionally biased region" description="Pro residues" evidence="1">
    <location>
        <begin position="84"/>
        <end position="96"/>
    </location>
</feature>
<dbReference type="CDD" id="cd18186">
    <property type="entry name" value="BTB_POZ_ZBTB_KLHL-like"/>
    <property type="match status" value="1"/>
</dbReference>
<dbReference type="STRING" id="1095630.A0A2J6T2E2"/>
<protein>
    <submittedName>
        <fullName evidence="2">Uncharacterized protein</fullName>
    </submittedName>
</protein>
<dbReference type="RefSeq" id="XP_024734090.1">
    <property type="nucleotide sequence ID" value="XM_024887087.1"/>
</dbReference>
<feature type="compositionally biased region" description="Basic and acidic residues" evidence="1">
    <location>
        <begin position="107"/>
        <end position="119"/>
    </location>
</feature>
<dbReference type="Gene3D" id="3.30.710.10">
    <property type="entry name" value="Potassium Channel Kv1.1, Chain A"/>
    <property type="match status" value="1"/>
</dbReference>
<dbReference type="InterPro" id="IPR011333">
    <property type="entry name" value="SKP1/BTB/POZ_sf"/>
</dbReference>
<gene>
    <name evidence="2" type="ORF">K444DRAFT_665605</name>
</gene>
<dbReference type="OrthoDB" id="5326346at2759"/>
<feature type="region of interest" description="Disordered" evidence="1">
    <location>
        <begin position="1"/>
        <end position="20"/>
    </location>
</feature>
<sequence length="425" mass="46916">MSSVQAADIPDPTWPETWPRTADEIHVFDIQGDVLLKLVRHPDEPELESECSSVGEEDRPQVEEVFDETPPASVDVPDAEAPPLSTPPPPPPPNEEPAPAVQEPDENAQRDDVSVHSDDSASSVDILTDVHMRVSSKHLILASPTFRSMLGPNFEEGQRLRIEGSTDIALGDDDPDAFEILLNIIHGLTRKVPRSVSLDMLTKLSVLVNYYQMHEVVELFSDTWIDNLAREGLPLSYCPEAISWLLITWVFHKPLEFREASRVIELGCDETLEDDFDESLPIPPPVLAVMLAHRAAAIEGAMLIVHDIIARYSGPDILCPVVWDQNNKLACDSLLLGSLIKGSAAIGIYPKLYAPYHGIVFKDLAAQIREMKVFDALHDVCNHGLGRYQSCSDAHGVKSSIEVSMNALECAMAGLNLEEFLPQLM</sequence>
<dbReference type="AlphaFoldDB" id="A0A2J6T2E2"/>
<keyword evidence="3" id="KW-1185">Reference proteome</keyword>
<name>A0A2J6T2E2_9HELO</name>
<dbReference type="Proteomes" id="UP000235371">
    <property type="component" value="Unassembled WGS sequence"/>
</dbReference>
<evidence type="ECO:0000313" key="3">
    <source>
        <dbReference type="Proteomes" id="UP000235371"/>
    </source>
</evidence>
<dbReference type="SUPFAM" id="SSF54695">
    <property type="entry name" value="POZ domain"/>
    <property type="match status" value="1"/>
</dbReference>
<dbReference type="InParanoid" id="A0A2J6T2E2"/>